<dbReference type="EnsemblMetazoa" id="ACUA021141-RA">
    <property type="protein sequence ID" value="ACUA021141-PA"/>
    <property type="gene ID" value="ACUA021141"/>
</dbReference>
<accession>A0A182MLH8</accession>
<evidence type="ECO:0000313" key="3">
    <source>
        <dbReference type="Proteomes" id="UP000075883"/>
    </source>
</evidence>
<protein>
    <submittedName>
        <fullName evidence="2">Uncharacterized protein</fullName>
    </submittedName>
</protein>
<feature type="region of interest" description="Disordered" evidence="1">
    <location>
        <begin position="1"/>
        <end position="47"/>
    </location>
</feature>
<sequence length="143" mass="16711">MKVMLEDSESDRHNEREERQLERVPRLQTKHTECHRDEGHGLQQDEHHDRDDDLLQLGFACLNSAATSSWEVERHIQLILFEVTWRHGHTGTGNRHFEGDIMAAQVVLDLLHYTSWCTTLTHKSSIAAHFYVIGDLIREKGFR</sequence>
<evidence type="ECO:0000256" key="1">
    <source>
        <dbReference type="SAM" id="MobiDB-lite"/>
    </source>
</evidence>
<feature type="compositionally biased region" description="Basic and acidic residues" evidence="1">
    <location>
        <begin position="10"/>
        <end position="47"/>
    </location>
</feature>
<dbReference type="AlphaFoldDB" id="A0A182MLH8"/>
<dbReference type="VEuPathDB" id="VectorBase:ACUA021141"/>
<proteinExistence type="predicted"/>
<organism evidence="2 3">
    <name type="scientific">Anopheles culicifacies</name>
    <dbReference type="NCBI Taxonomy" id="139723"/>
    <lineage>
        <taxon>Eukaryota</taxon>
        <taxon>Metazoa</taxon>
        <taxon>Ecdysozoa</taxon>
        <taxon>Arthropoda</taxon>
        <taxon>Hexapoda</taxon>
        <taxon>Insecta</taxon>
        <taxon>Pterygota</taxon>
        <taxon>Neoptera</taxon>
        <taxon>Endopterygota</taxon>
        <taxon>Diptera</taxon>
        <taxon>Nematocera</taxon>
        <taxon>Culicoidea</taxon>
        <taxon>Culicidae</taxon>
        <taxon>Anophelinae</taxon>
        <taxon>Anopheles</taxon>
        <taxon>culicifacies species complex</taxon>
    </lineage>
</organism>
<dbReference type="Proteomes" id="UP000075883">
    <property type="component" value="Unassembled WGS sequence"/>
</dbReference>
<dbReference type="EMBL" id="AXCM01010052">
    <property type="status" value="NOT_ANNOTATED_CDS"/>
    <property type="molecule type" value="Genomic_DNA"/>
</dbReference>
<reference evidence="3" key="1">
    <citation type="submission" date="2013-09" db="EMBL/GenBank/DDBJ databases">
        <title>The Genome Sequence of Anopheles culicifacies species A.</title>
        <authorList>
            <consortium name="The Broad Institute Genomics Platform"/>
            <person name="Neafsey D.E."/>
            <person name="Besansky N."/>
            <person name="Howell P."/>
            <person name="Walton C."/>
            <person name="Young S.K."/>
            <person name="Zeng Q."/>
            <person name="Gargeya S."/>
            <person name="Fitzgerald M."/>
            <person name="Haas B."/>
            <person name="Abouelleil A."/>
            <person name="Allen A.W."/>
            <person name="Alvarado L."/>
            <person name="Arachchi H.M."/>
            <person name="Berlin A.M."/>
            <person name="Chapman S.B."/>
            <person name="Gainer-Dewar J."/>
            <person name="Goldberg J."/>
            <person name="Griggs A."/>
            <person name="Gujja S."/>
            <person name="Hansen M."/>
            <person name="Howarth C."/>
            <person name="Imamovic A."/>
            <person name="Ireland A."/>
            <person name="Larimer J."/>
            <person name="McCowan C."/>
            <person name="Murphy C."/>
            <person name="Pearson M."/>
            <person name="Poon T.W."/>
            <person name="Priest M."/>
            <person name="Roberts A."/>
            <person name="Saif S."/>
            <person name="Shea T."/>
            <person name="Sisk P."/>
            <person name="Sykes S."/>
            <person name="Wortman J."/>
            <person name="Nusbaum C."/>
            <person name="Birren B."/>
        </authorList>
    </citation>
    <scope>NUCLEOTIDE SEQUENCE [LARGE SCALE GENOMIC DNA]</scope>
    <source>
        <strain evidence="3">A-37</strain>
    </source>
</reference>
<keyword evidence="3" id="KW-1185">Reference proteome</keyword>
<name>A0A182MLH8_9DIPT</name>
<evidence type="ECO:0000313" key="2">
    <source>
        <dbReference type="EnsemblMetazoa" id="ACUA021141-PA"/>
    </source>
</evidence>
<reference evidence="2" key="2">
    <citation type="submission" date="2020-05" db="UniProtKB">
        <authorList>
            <consortium name="EnsemblMetazoa"/>
        </authorList>
    </citation>
    <scope>IDENTIFICATION</scope>
    <source>
        <strain evidence="2">A-37</strain>
    </source>
</reference>